<name>A0A8T3BUR6_DENNO</name>
<comment type="caution">
    <text evidence="2">The sequence shown here is derived from an EMBL/GenBank/DDBJ whole genome shotgun (WGS) entry which is preliminary data.</text>
</comment>
<gene>
    <name evidence="2" type="ORF">KFK09_006534</name>
</gene>
<dbReference type="Proteomes" id="UP000829196">
    <property type="component" value="Unassembled WGS sequence"/>
</dbReference>
<evidence type="ECO:0000313" key="3">
    <source>
        <dbReference type="Proteomes" id="UP000829196"/>
    </source>
</evidence>
<dbReference type="OrthoDB" id="1751950at2759"/>
<proteinExistence type="predicted"/>
<accession>A0A8T3BUR6</accession>
<organism evidence="2 3">
    <name type="scientific">Dendrobium nobile</name>
    <name type="common">Orchid</name>
    <dbReference type="NCBI Taxonomy" id="94219"/>
    <lineage>
        <taxon>Eukaryota</taxon>
        <taxon>Viridiplantae</taxon>
        <taxon>Streptophyta</taxon>
        <taxon>Embryophyta</taxon>
        <taxon>Tracheophyta</taxon>
        <taxon>Spermatophyta</taxon>
        <taxon>Magnoliopsida</taxon>
        <taxon>Liliopsida</taxon>
        <taxon>Asparagales</taxon>
        <taxon>Orchidaceae</taxon>
        <taxon>Epidendroideae</taxon>
        <taxon>Malaxideae</taxon>
        <taxon>Dendrobiinae</taxon>
        <taxon>Dendrobium</taxon>
    </lineage>
</organism>
<dbReference type="AlphaFoldDB" id="A0A8T3BUR6"/>
<dbReference type="Pfam" id="PF14111">
    <property type="entry name" value="DUF4283"/>
    <property type="match status" value="1"/>
</dbReference>
<reference evidence="2" key="1">
    <citation type="journal article" date="2022" name="Front. Genet.">
        <title>Chromosome-Scale Assembly of the Dendrobium nobile Genome Provides Insights Into the Molecular Mechanism of the Biosynthesis of the Medicinal Active Ingredient of Dendrobium.</title>
        <authorList>
            <person name="Xu Q."/>
            <person name="Niu S.-C."/>
            <person name="Li K.-L."/>
            <person name="Zheng P.-J."/>
            <person name="Zhang X.-J."/>
            <person name="Jia Y."/>
            <person name="Liu Y."/>
            <person name="Niu Y.-X."/>
            <person name="Yu L.-H."/>
            <person name="Chen D.-F."/>
            <person name="Zhang G.-Q."/>
        </authorList>
    </citation>
    <scope>NUCLEOTIDE SEQUENCE</scope>
    <source>
        <tissue evidence="2">Leaf</tissue>
    </source>
</reference>
<dbReference type="InterPro" id="IPR025558">
    <property type="entry name" value="DUF4283"/>
</dbReference>
<evidence type="ECO:0000313" key="2">
    <source>
        <dbReference type="EMBL" id="KAI0519094.1"/>
    </source>
</evidence>
<sequence>MAKKLLDPGFLAGKRSKSFKDVLSGSDESKGFLDFRISSIRGMPALWFSEDEFLYLAKPFEFALVGKFPLKRLALDSIRRFFFNLKLAGDFSVTLLDQANVLIKLSNDLDYARVFAHRSYFVFGCFMKVIKWSPVLDLSEESPIVPV</sequence>
<evidence type="ECO:0000259" key="1">
    <source>
        <dbReference type="Pfam" id="PF14111"/>
    </source>
</evidence>
<keyword evidence="3" id="KW-1185">Reference proteome</keyword>
<dbReference type="EMBL" id="JAGYWB010000006">
    <property type="protein sequence ID" value="KAI0519094.1"/>
    <property type="molecule type" value="Genomic_DNA"/>
</dbReference>
<protein>
    <recommendedName>
        <fullName evidence="1">DUF4283 domain-containing protein</fullName>
    </recommendedName>
</protein>
<feature type="domain" description="DUF4283" evidence="1">
    <location>
        <begin position="60"/>
        <end position="139"/>
    </location>
</feature>